<name>A0A1J5R2P8_9ZZZZ</name>
<comment type="caution">
    <text evidence="1">The sequence shown here is derived from an EMBL/GenBank/DDBJ whole genome shotgun (WGS) entry which is preliminary data.</text>
</comment>
<dbReference type="AlphaFoldDB" id="A0A1J5R2P8"/>
<evidence type="ECO:0000313" key="1">
    <source>
        <dbReference type="EMBL" id="OIQ82437.1"/>
    </source>
</evidence>
<proteinExistence type="predicted"/>
<protein>
    <submittedName>
        <fullName evidence="1">Uncharacterized protein</fullName>
    </submittedName>
</protein>
<dbReference type="EMBL" id="MLJW01000804">
    <property type="protein sequence ID" value="OIQ82437.1"/>
    <property type="molecule type" value="Genomic_DNA"/>
</dbReference>
<reference evidence="1" key="1">
    <citation type="submission" date="2016-10" db="EMBL/GenBank/DDBJ databases">
        <title>Sequence of Gallionella enrichment culture.</title>
        <authorList>
            <person name="Poehlein A."/>
            <person name="Muehling M."/>
            <person name="Daniel R."/>
        </authorList>
    </citation>
    <scope>NUCLEOTIDE SEQUENCE</scope>
</reference>
<organism evidence="1">
    <name type="scientific">mine drainage metagenome</name>
    <dbReference type="NCBI Taxonomy" id="410659"/>
    <lineage>
        <taxon>unclassified sequences</taxon>
        <taxon>metagenomes</taxon>
        <taxon>ecological metagenomes</taxon>
    </lineage>
</organism>
<accession>A0A1J5R2P8</accession>
<gene>
    <name evidence="1" type="ORF">GALL_357700</name>
</gene>
<sequence>MNPAARDELLDALRNAARAVLDNDLDRVRGFARAQLDAMAQQALYIAAGVTDGTIDEPMRRYFLDALREMTRSFVNTLLGLAEVMVERLYHALLDVLWRAIGAIVGARWRPL</sequence>